<evidence type="ECO:0000313" key="3">
    <source>
        <dbReference type="Proteomes" id="UP000594688"/>
    </source>
</evidence>
<dbReference type="GO" id="GO:0047444">
    <property type="term" value="F:N-acylneuraminate-9-phosphate synthase activity"/>
    <property type="evidence" value="ECO:0007669"/>
    <property type="project" value="TreeGrafter"/>
</dbReference>
<dbReference type="EMBL" id="CP048685">
    <property type="protein sequence ID" value="QPJ61085.1"/>
    <property type="molecule type" value="Genomic_DNA"/>
</dbReference>
<dbReference type="InterPro" id="IPR006190">
    <property type="entry name" value="SAF_AFP_Neu5Ac"/>
</dbReference>
<dbReference type="PANTHER" id="PTHR42966">
    <property type="entry name" value="N-ACETYLNEURAMINATE SYNTHASE"/>
    <property type="match status" value="1"/>
</dbReference>
<dbReference type="InterPro" id="IPR013132">
    <property type="entry name" value="PseI/NeuA/B-like_N"/>
</dbReference>
<accession>A0A7T0FZ16</accession>
<dbReference type="PROSITE" id="PS50844">
    <property type="entry name" value="AFP_LIKE"/>
    <property type="match status" value="1"/>
</dbReference>
<protein>
    <recommendedName>
        <fullName evidence="1">AFP-like domain-containing protein</fullName>
    </recommendedName>
</protein>
<dbReference type="Pfam" id="PF03102">
    <property type="entry name" value="NeuB"/>
    <property type="match status" value="1"/>
</dbReference>
<dbReference type="SUPFAM" id="SSF51569">
    <property type="entry name" value="Aldolase"/>
    <property type="match status" value="1"/>
</dbReference>
<dbReference type="InterPro" id="IPR013974">
    <property type="entry name" value="SAF"/>
</dbReference>
<proteinExistence type="predicted"/>
<dbReference type="PANTHER" id="PTHR42966:SF1">
    <property type="entry name" value="SIALIC ACID SYNTHASE"/>
    <property type="match status" value="1"/>
</dbReference>
<evidence type="ECO:0000313" key="2">
    <source>
        <dbReference type="EMBL" id="QPJ61085.1"/>
    </source>
</evidence>
<feature type="domain" description="AFP-like" evidence="1">
    <location>
        <begin position="295"/>
        <end position="352"/>
    </location>
</feature>
<dbReference type="Gene3D" id="3.90.1210.10">
    <property type="entry name" value="Antifreeze-like/N-acetylneuraminic acid synthase C-terminal domain"/>
    <property type="match status" value="1"/>
</dbReference>
<dbReference type="AlphaFoldDB" id="A0A7T0FZ16"/>
<name>A0A7T0FZ16_9BACT</name>
<dbReference type="InterPro" id="IPR036732">
    <property type="entry name" value="AFP_Neu5c_C_sf"/>
</dbReference>
<dbReference type="KEGG" id="nli:G3M70_03950"/>
<gene>
    <name evidence="2" type="ORF">G3M70_03950</name>
</gene>
<reference evidence="2 3" key="1">
    <citation type="submission" date="2020-02" db="EMBL/GenBank/DDBJ databases">
        <title>Genomic and physiological characterization of two novel Nitrospinaceae genera.</title>
        <authorList>
            <person name="Mueller A.J."/>
            <person name="Jung M.-Y."/>
            <person name="Strachan C.R."/>
            <person name="Herbold C.W."/>
            <person name="Kirkegaard R.H."/>
            <person name="Daims H."/>
        </authorList>
    </citation>
    <scope>NUCLEOTIDE SEQUENCE [LARGE SCALE GENOMIC DNA]</scope>
    <source>
        <strain evidence="2">EB</strain>
    </source>
</reference>
<sequence>MNFQKEFEFLGKKIGAAETPPLIVAEIGFNHNGDVVLAEEMICLAKDCGADAVKLQTFIGTELYAKTFHAIDPDDPGSEIPFHEFWERFQLSRDDYARLFSFAKEIGIPLFSTPFDEGSLAMLMELGMGAIKIASGDLTHHELLKAAAGAGVPVVLSSGMATEEEVEKAMDVLRGAGADRVVLLHCVSNYPSRPEEMNLRVLKQLHDRFQVPVGLSDHTMEPDSSVLAAALGASIIEKHFTTDSNLPGPDQKVSLDPDGLRKLKSVLDQTAAALGDGKKVPQDSELETKKGARRSVVSKIHIDAGAKLTREMLVFKRPGTGIPAEQVETILGKPVIQNIPAESIITSEMLEL</sequence>
<dbReference type="InterPro" id="IPR013785">
    <property type="entry name" value="Aldolase_TIM"/>
</dbReference>
<dbReference type="GO" id="GO:0016051">
    <property type="term" value="P:carbohydrate biosynthetic process"/>
    <property type="evidence" value="ECO:0007669"/>
    <property type="project" value="InterPro"/>
</dbReference>
<evidence type="ECO:0000259" key="1">
    <source>
        <dbReference type="PROSITE" id="PS50844"/>
    </source>
</evidence>
<organism evidence="2 3">
    <name type="scientific">Candidatus Nitronauta litoralis</name>
    <dbReference type="NCBI Taxonomy" id="2705533"/>
    <lineage>
        <taxon>Bacteria</taxon>
        <taxon>Pseudomonadati</taxon>
        <taxon>Nitrospinota/Tectimicrobiota group</taxon>
        <taxon>Nitrospinota</taxon>
        <taxon>Nitrospinia</taxon>
        <taxon>Nitrospinales</taxon>
        <taxon>Nitrospinaceae</taxon>
        <taxon>Candidatus Nitronauta</taxon>
    </lineage>
</organism>
<dbReference type="InterPro" id="IPR051690">
    <property type="entry name" value="PseI-like"/>
</dbReference>
<dbReference type="Pfam" id="PF08666">
    <property type="entry name" value="SAF"/>
    <property type="match status" value="1"/>
</dbReference>
<dbReference type="CDD" id="cd00945">
    <property type="entry name" value="Aldolase_Class_I"/>
    <property type="match status" value="1"/>
</dbReference>
<dbReference type="Gene3D" id="3.20.20.70">
    <property type="entry name" value="Aldolase class I"/>
    <property type="match status" value="1"/>
</dbReference>
<dbReference type="SMART" id="SM00858">
    <property type="entry name" value="SAF"/>
    <property type="match status" value="1"/>
</dbReference>
<dbReference type="CDD" id="cd11615">
    <property type="entry name" value="SAF_NeuB_like"/>
    <property type="match status" value="1"/>
</dbReference>
<dbReference type="SUPFAM" id="SSF51269">
    <property type="entry name" value="AFP III-like domain"/>
    <property type="match status" value="1"/>
</dbReference>
<dbReference type="InterPro" id="IPR057736">
    <property type="entry name" value="SAF_PseI/NeuA/NeuB"/>
</dbReference>
<dbReference type="Proteomes" id="UP000594688">
    <property type="component" value="Chromosome"/>
</dbReference>